<sequence length="505" mass="56294">MSRLEYEIYAEQLFPLGYGLPLWSTDKTRPDDVQLGDVGFFWEGTFHTLFNSTRSDKYWTPVRSTVMPPEIISEHRSTRAVQTGPCISRSLKPKISRVDARQDLKFDCVADKGAMLILKGDAVLEQIGYNARWRIANYLAEQYRQWQALASVRLSSMQSEMIFVSGRVRTTEWALAAFACGAPAELMVRQVDGSHSSTTVFSGTTADASLFDLKSTSGPAPDPNTRRPLWNSSEETLSISYYPVFINYYKLRLRTQTALEVETSAESEISRVHPGLVPFHDPVDHVLAYIFKHSKARVAVASDQDIFLLQEINSLPSDLEAYLEHISPVVTVNDAGVGMLSLGAQSHAPEWDLVSEMMMEDWRIPTVERDASRLVAREAGVGTSAATGQFRMSEKALGPVTEMMMEDWRIPTTERDASRLVARELGVGTSAAAGTFRMSEIDLGPFAEIKADGWSMLDMDMHHSPLIPQLSGGLPRRTHEKITELLPSPMVPSTIEIPLIFIEEA</sequence>
<organism evidence="1 2">
    <name type="scientific">Obba rivulosa</name>
    <dbReference type="NCBI Taxonomy" id="1052685"/>
    <lineage>
        <taxon>Eukaryota</taxon>
        <taxon>Fungi</taxon>
        <taxon>Dikarya</taxon>
        <taxon>Basidiomycota</taxon>
        <taxon>Agaricomycotina</taxon>
        <taxon>Agaricomycetes</taxon>
        <taxon>Polyporales</taxon>
        <taxon>Gelatoporiaceae</taxon>
        <taxon>Obba</taxon>
    </lineage>
</organism>
<dbReference type="EMBL" id="KV722497">
    <property type="protein sequence ID" value="OCH87146.1"/>
    <property type="molecule type" value="Genomic_DNA"/>
</dbReference>
<keyword evidence="2" id="KW-1185">Reference proteome</keyword>
<protein>
    <submittedName>
        <fullName evidence="1">Uncharacterized protein</fullName>
    </submittedName>
</protein>
<evidence type="ECO:0000313" key="1">
    <source>
        <dbReference type="EMBL" id="OCH87146.1"/>
    </source>
</evidence>
<dbReference type="OrthoDB" id="3222453at2759"/>
<name>A0A8E2DHN0_9APHY</name>
<dbReference type="AlphaFoldDB" id="A0A8E2DHN0"/>
<reference evidence="1 2" key="1">
    <citation type="submission" date="2016-07" db="EMBL/GenBank/DDBJ databases">
        <title>Draft genome of the white-rot fungus Obba rivulosa 3A-2.</title>
        <authorList>
            <consortium name="DOE Joint Genome Institute"/>
            <person name="Miettinen O."/>
            <person name="Riley R."/>
            <person name="Acob R."/>
            <person name="Barry K."/>
            <person name="Cullen D."/>
            <person name="De Vries R."/>
            <person name="Hainaut M."/>
            <person name="Hatakka A."/>
            <person name="Henrissat B."/>
            <person name="Hilden K."/>
            <person name="Kuo R."/>
            <person name="Labutti K."/>
            <person name="Lipzen A."/>
            <person name="Makela M.R."/>
            <person name="Sandor L."/>
            <person name="Spatafora J.W."/>
            <person name="Grigoriev I.V."/>
            <person name="Hibbett D.S."/>
        </authorList>
    </citation>
    <scope>NUCLEOTIDE SEQUENCE [LARGE SCALE GENOMIC DNA]</scope>
    <source>
        <strain evidence="1 2">3A-2</strain>
    </source>
</reference>
<proteinExistence type="predicted"/>
<gene>
    <name evidence="1" type="ORF">OBBRIDRAFT_890015</name>
</gene>
<accession>A0A8E2DHN0</accession>
<evidence type="ECO:0000313" key="2">
    <source>
        <dbReference type="Proteomes" id="UP000250043"/>
    </source>
</evidence>
<dbReference type="Proteomes" id="UP000250043">
    <property type="component" value="Unassembled WGS sequence"/>
</dbReference>